<gene>
    <name evidence="1" type="ORF">J6I44_02875</name>
</gene>
<dbReference type="Proteomes" id="UP001207918">
    <property type="component" value="Unassembled WGS sequence"/>
</dbReference>
<keyword evidence="2" id="KW-1185">Reference proteome</keyword>
<dbReference type="RefSeq" id="WP_265764446.1">
    <property type="nucleotide sequence ID" value="NZ_JAGGJA010000002.1"/>
</dbReference>
<evidence type="ECO:0000313" key="1">
    <source>
        <dbReference type="EMBL" id="MCW9705778.1"/>
    </source>
</evidence>
<accession>A0ABT3PJ28</accession>
<name>A0ABT3PJ28_9BACT</name>
<organism evidence="1 2">
    <name type="scientific">Fodinibius salsisoli</name>
    <dbReference type="NCBI Taxonomy" id="2820877"/>
    <lineage>
        <taxon>Bacteria</taxon>
        <taxon>Pseudomonadati</taxon>
        <taxon>Balneolota</taxon>
        <taxon>Balneolia</taxon>
        <taxon>Balneolales</taxon>
        <taxon>Balneolaceae</taxon>
        <taxon>Fodinibius</taxon>
    </lineage>
</organism>
<evidence type="ECO:0000313" key="2">
    <source>
        <dbReference type="Proteomes" id="UP001207918"/>
    </source>
</evidence>
<proteinExistence type="predicted"/>
<sequence length="224" mass="26156">MSIDQYLKQTKYAIEQLLQNFSFYSSLYRDLYEKNRKVDSLIFDDYIADPEHPDYKNEIKRWQRNNHEDQKEFCKALSKIDGAGTSKNAIAGAILQIAFMGINIYSNNDSIPETCEELHNSLTKSGSKLNLRKFGVGKTVWGKLPMGLVIYAGRNQYNHFDEHPNFENELVEKILDRLATFRDEDKIFKTNHIKKHNTAQHILGILHWQSYGDYKKDMIEALKN</sequence>
<dbReference type="EMBL" id="JAGGJA010000002">
    <property type="protein sequence ID" value="MCW9705778.1"/>
    <property type="molecule type" value="Genomic_DNA"/>
</dbReference>
<protein>
    <submittedName>
        <fullName evidence="1">Uncharacterized protein</fullName>
    </submittedName>
</protein>
<reference evidence="1 2" key="1">
    <citation type="submission" date="2021-03" db="EMBL/GenBank/DDBJ databases">
        <title>Aliifodinibius sp. nov., a new bacterium isolated from saline soil.</title>
        <authorList>
            <person name="Galisteo C."/>
            <person name="De La Haba R."/>
            <person name="Sanchez-Porro C."/>
            <person name="Ventosa A."/>
        </authorList>
    </citation>
    <scope>NUCLEOTIDE SEQUENCE [LARGE SCALE GENOMIC DNA]</scope>
    <source>
        <strain evidence="1 2">1BSP15-2V2</strain>
    </source>
</reference>
<comment type="caution">
    <text evidence="1">The sequence shown here is derived from an EMBL/GenBank/DDBJ whole genome shotgun (WGS) entry which is preliminary data.</text>
</comment>